<name>A0A932GNZ6_UNCTE</name>
<evidence type="ECO:0000256" key="2">
    <source>
        <dbReference type="SAM" id="Phobius"/>
    </source>
</evidence>
<evidence type="ECO:0000313" key="4">
    <source>
        <dbReference type="Proteomes" id="UP000741360"/>
    </source>
</evidence>
<dbReference type="AlphaFoldDB" id="A0A932GNZ6"/>
<evidence type="ECO:0000313" key="3">
    <source>
        <dbReference type="EMBL" id="MBI3014434.1"/>
    </source>
</evidence>
<gene>
    <name evidence="3" type="ORF">HYY65_05100</name>
</gene>
<sequence>MPAFDLIIVFGGISGLLMVVGGMILLYKGTITLKESNPEEAIKVEFKKMINVTTRYPALGIFVIGLTFITIALYFSKPSAVQPLKVSGKLLTDDPTAATISVSNKLKDTTPSTGGVIEEVIYPNVDKIIFEIVMPGYNPPKIIKTILTQDVRKGVVLLGEIHGGTKVAEKPNERAENIKSAPANLPGLDQSGKF</sequence>
<keyword evidence="2" id="KW-0812">Transmembrane</keyword>
<accession>A0A932GNZ6</accession>
<organism evidence="3 4">
    <name type="scientific">Tectimicrobiota bacterium</name>
    <dbReference type="NCBI Taxonomy" id="2528274"/>
    <lineage>
        <taxon>Bacteria</taxon>
        <taxon>Pseudomonadati</taxon>
        <taxon>Nitrospinota/Tectimicrobiota group</taxon>
        <taxon>Candidatus Tectimicrobiota</taxon>
    </lineage>
</organism>
<dbReference type="EMBL" id="JACPSX010000092">
    <property type="protein sequence ID" value="MBI3014434.1"/>
    <property type="molecule type" value="Genomic_DNA"/>
</dbReference>
<keyword evidence="2" id="KW-0472">Membrane</keyword>
<protein>
    <submittedName>
        <fullName evidence="3">Uncharacterized protein</fullName>
    </submittedName>
</protein>
<feature type="region of interest" description="Disordered" evidence="1">
    <location>
        <begin position="168"/>
        <end position="194"/>
    </location>
</feature>
<reference evidence="3" key="1">
    <citation type="submission" date="2020-07" db="EMBL/GenBank/DDBJ databases">
        <title>Huge and variable diversity of episymbiotic CPR bacteria and DPANN archaea in groundwater ecosystems.</title>
        <authorList>
            <person name="He C.Y."/>
            <person name="Keren R."/>
            <person name="Whittaker M."/>
            <person name="Farag I.F."/>
            <person name="Doudna J."/>
            <person name="Cate J.H.D."/>
            <person name="Banfield J.F."/>
        </authorList>
    </citation>
    <scope>NUCLEOTIDE SEQUENCE</scope>
    <source>
        <strain evidence="3">NC_groundwater_717_Ag_S-0.2um_59_8</strain>
    </source>
</reference>
<dbReference type="Proteomes" id="UP000741360">
    <property type="component" value="Unassembled WGS sequence"/>
</dbReference>
<comment type="caution">
    <text evidence="3">The sequence shown here is derived from an EMBL/GenBank/DDBJ whole genome shotgun (WGS) entry which is preliminary data.</text>
</comment>
<feature type="transmembrane region" description="Helical" evidence="2">
    <location>
        <begin position="6"/>
        <end position="27"/>
    </location>
</feature>
<feature type="compositionally biased region" description="Basic and acidic residues" evidence="1">
    <location>
        <begin position="168"/>
        <end position="177"/>
    </location>
</feature>
<evidence type="ECO:0000256" key="1">
    <source>
        <dbReference type="SAM" id="MobiDB-lite"/>
    </source>
</evidence>
<keyword evidence="2" id="KW-1133">Transmembrane helix</keyword>
<feature type="transmembrane region" description="Helical" evidence="2">
    <location>
        <begin position="56"/>
        <end position="75"/>
    </location>
</feature>
<proteinExistence type="predicted"/>